<dbReference type="Gene3D" id="1.10.510.10">
    <property type="entry name" value="Transferase(Phosphotransferase) domain 1"/>
    <property type="match status" value="1"/>
</dbReference>
<evidence type="ECO:0000313" key="15">
    <source>
        <dbReference type="EMBL" id="KAK9065696.1"/>
    </source>
</evidence>
<comment type="catalytic activity">
    <reaction evidence="9">
        <text>L-threonyl-[protein] + ATP = O-phospho-L-threonyl-[protein] + ADP + H(+)</text>
        <dbReference type="Rhea" id="RHEA:46608"/>
        <dbReference type="Rhea" id="RHEA-COMP:11060"/>
        <dbReference type="Rhea" id="RHEA-COMP:11605"/>
        <dbReference type="ChEBI" id="CHEBI:15378"/>
        <dbReference type="ChEBI" id="CHEBI:30013"/>
        <dbReference type="ChEBI" id="CHEBI:30616"/>
        <dbReference type="ChEBI" id="CHEBI:61977"/>
        <dbReference type="ChEBI" id="CHEBI:456216"/>
        <dbReference type="EC" id="2.7.11.1"/>
    </reaction>
</comment>
<evidence type="ECO:0000256" key="11">
    <source>
        <dbReference type="PROSITE-ProRule" id="PRU10141"/>
    </source>
</evidence>
<keyword evidence="7" id="KW-0418">Kinase</keyword>
<dbReference type="GO" id="GO:0004674">
    <property type="term" value="F:protein serine/threonine kinase activity"/>
    <property type="evidence" value="ECO:0007669"/>
    <property type="project" value="UniProtKB-KW"/>
</dbReference>
<dbReference type="FunFam" id="3.30.200.20:FF:000003">
    <property type="entry name" value="Non-specific serine/threonine protein kinase"/>
    <property type="match status" value="1"/>
</dbReference>
<dbReference type="GO" id="GO:0035556">
    <property type="term" value="P:intracellular signal transduction"/>
    <property type="evidence" value="ECO:0007669"/>
    <property type="project" value="TreeGrafter"/>
</dbReference>
<dbReference type="InterPro" id="IPR000719">
    <property type="entry name" value="Prot_kinase_dom"/>
</dbReference>
<dbReference type="PROSITE" id="PS50032">
    <property type="entry name" value="KA1"/>
    <property type="match status" value="1"/>
</dbReference>
<evidence type="ECO:0000256" key="8">
    <source>
        <dbReference type="ARBA" id="ARBA00022840"/>
    </source>
</evidence>
<dbReference type="InterPro" id="IPR028375">
    <property type="entry name" value="KA1/Ssp2_C"/>
</dbReference>
<evidence type="ECO:0000256" key="10">
    <source>
        <dbReference type="ARBA" id="ARBA00048679"/>
    </source>
</evidence>
<name>A0AAP0CZ82_9ASTR</name>
<comment type="subcellular location">
    <subcellularLocation>
        <location evidence="1">Cytoplasm</location>
    </subcellularLocation>
</comment>
<organism evidence="15 16">
    <name type="scientific">Deinandra increscens subsp. villosa</name>
    <dbReference type="NCBI Taxonomy" id="3103831"/>
    <lineage>
        <taxon>Eukaryota</taxon>
        <taxon>Viridiplantae</taxon>
        <taxon>Streptophyta</taxon>
        <taxon>Embryophyta</taxon>
        <taxon>Tracheophyta</taxon>
        <taxon>Spermatophyta</taxon>
        <taxon>Magnoliopsida</taxon>
        <taxon>eudicotyledons</taxon>
        <taxon>Gunneridae</taxon>
        <taxon>Pentapetalae</taxon>
        <taxon>asterids</taxon>
        <taxon>campanulids</taxon>
        <taxon>Asterales</taxon>
        <taxon>Asteraceae</taxon>
        <taxon>Asteroideae</taxon>
        <taxon>Heliantheae alliance</taxon>
        <taxon>Madieae</taxon>
        <taxon>Madiinae</taxon>
        <taxon>Deinandra</taxon>
    </lineage>
</organism>
<dbReference type="CDD" id="cd14079">
    <property type="entry name" value="STKc_AMPK_alpha"/>
    <property type="match status" value="1"/>
</dbReference>
<evidence type="ECO:0000256" key="12">
    <source>
        <dbReference type="RuleBase" id="RU000304"/>
    </source>
</evidence>
<evidence type="ECO:0000256" key="5">
    <source>
        <dbReference type="ARBA" id="ARBA00022679"/>
    </source>
</evidence>
<dbReference type="Pfam" id="PF00069">
    <property type="entry name" value="Pkinase"/>
    <property type="match status" value="1"/>
</dbReference>
<gene>
    <name evidence="15" type="ORF">SSX86_015097</name>
</gene>
<proteinExistence type="inferred from homology"/>
<keyword evidence="6 11" id="KW-0547">Nucleotide-binding</keyword>
<dbReference type="EC" id="2.7.11.1" evidence="2"/>
<dbReference type="AlphaFoldDB" id="A0AAP0CZ82"/>
<comment type="similarity">
    <text evidence="12">Belongs to the protein kinase superfamily.</text>
</comment>
<dbReference type="InterPro" id="IPR011009">
    <property type="entry name" value="Kinase-like_dom_sf"/>
</dbReference>
<sequence>MDEGSESGGLQPLSNYRLGKTLGFGAFGKVKVAHHILTGIKVAIKILVRQSISDSDGEKRVRREIEIMRLLSHHHIAHPHIVRLYEVIETPSTIYVIMEYMNSGELFDYITENGRLQENEARHFFQQIISGVESCHLNMVVHRDLKPENLLLDSKGNIKVADFGLANVMRDGHLLKTSCGSPNYASPEVISGDLYAGPEVDVWSCGVILYALLSGSLPFDDEMMNVLLAKIKSGMFSCPNYFSHGARDLITRMLVVNPVNRISIPEIYKHPWFQLNLPRYIGDRSNNIAWTARKVDVGVLKEMDNMGFDVQEVIGSLNNLLQNQATVSYSILLHRRLNNRSCHSDNLLGSLPLEGMDRRDIYVRPVFPVQGKWVLGFKSCSLPHETMRDVLTVFKRLNVQWKKIGPYNVKCLWKPSVQRHYLPIDMNRITLREDTNCMNAPFKSSNKETFCLSDAVKFEIQLYKGSAESYLLDWQRVYGAPFLFIEVCAAFRACVIA</sequence>
<evidence type="ECO:0000256" key="7">
    <source>
        <dbReference type="ARBA" id="ARBA00022777"/>
    </source>
</evidence>
<dbReference type="SMART" id="SM00220">
    <property type="entry name" value="S_TKc"/>
    <property type="match status" value="1"/>
</dbReference>
<keyword evidence="16" id="KW-1185">Reference proteome</keyword>
<evidence type="ECO:0000256" key="9">
    <source>
        <dbReference type="ARBA" id="ARBA00047899"/>
    </source>
</evidence>
<dbReference type="PANTHER" id="PTHR24346">
    <property type="entry name" value="MAP/MICROTUBULE AFFINITY-REGULATING KINASE"/>
    <property type="match status" value="1"/>
</dbReference>
<dbReference type="Proteomes" id="UP001408789">
    <property type="component" value="Unassembled WGS sequence"/>
</dbReference>
<feature type="domain" description="Protein kinase" evidence="13">
    <location>
        <begin position="16"/>
        <end position="273"/>
    </location>
</feature>
<dbReference type="CDD" id="cd12122">
    <property type="entry name" value="AMPKA_C"/>
    <property type="match status" value="1"/>
</dbReference>
<evidence type="ECO:0000256" key="1">
    <source>
        <dbReference type="ARBA" id="ARBA00004496"/>
    </source>
</evidence>
<feature type="domain" description="KA1" evidence="14">
    <location>
        <begin position="449"/>
        <end position="497"/>
    </location>
</feature>
<evidence type="ECO:0000313" key="16">
    <source>
        <dbReference type="Proteomes" id="UP001408789"/>
    </source>
</evidence>
<dbReference type="Gene3D" id="3.30.310.80">
    <property type="entry name" value="Kinase associated domain 1, KA1"/>
    <property type="match status" value="1"/>
</dbReference>
<protein>
    <recommendedName>
        <fullName evidence="2">non-specific serine/threonine protein kinase</fullName>
        <ecNumber evidence="2">2.7.11.1</ecNumber>
    </recommendedName>
</protein>
<evidence type="ECO:0000259" key="13">
    <source>
        <dbReference type="PROSITE" id="PS50011"/>
    </source>
</evidence>
<dbReference type="Pfam" id="PF02149">
    <property type="entry name" value="KA1"/>
    <property type="match status" value="1"/>
</dbReference>
<evidence type="ECO:0000256" key="3">
    <source>
        <dbReference type="ARBA" id="ARBA00022490"/>
    </source>
</evidence>
<evidence type="ECO:0000256" key="6">
    <source>
        <dbReference type="ARBA" id="ARBA00022741"/>
    </source>
</evidence>
<feature type="binding site" evidence="11">
    <location>
        <position position="45"/>
    </location>
    <ligand>
        <name>ATP</name>
        <dbReference type="ChEBI" id="CHEBI:30616"/>
    </ligand>
</feature>
<keyword evidence="3" id="KW-0963">Cytoplasm</keyword>
<dbReference type="EMBL" id="JBCNJP010000016">
    <property type="protein sequence ID" value="KAK9065696.1"/>
    <property type="molecule type" value="Genomic_DNA"/>
</dbReference>
<dbReference type="SUPFAM" id="SSF103243">
    <property type="entry name" value="KA1-like"/>
    <property type="match status" value="1"/>
</dbReference>
<dbReference type="GO" id="GO:0005737">
    <property type="term" value="C:cytoplasm"/>
    <property type="evidence" value="ECO:0007669"/>
    <property type="project" value="UniProtKB-SubCell"/>
</dbReference>
<comment type="catalytic activity">
    <reaction evidence="10">
        <text>L-seryl-[protein] + ATP = O-phospho-L-seryl-[protein] + ADP + H(+)</text>
        <dbReference type="Rhea" id="RHEA:17989"/>
        <dbReference type="Rhea" id="RHEA-COMP:9863"/>
        <dbReference type="Rhea" id="RHEA-COMP:11604"/>
        <dbReference type="ChEBI" id="CHEBI:15378"/>
        <dbReference type="ChEBI" id="CHEBI:29999"/>
        <dbReference type="ChEBI" id="CHEBI:30616"/>
        <dbReference type="ChEBI" id="CHEBI:83421"/>
        <dbReference type="ChEBI" id="CHEBI:456216"/>
        <dbReference type="EC" id="2.7.11.1"/>
    </reaction>
</comment>
<dbReference type="InterPro" id="IPR017441">
    <property type="entry name" value="Protein_kinase_ATP_BS"/>
</dbReference>
<keyword evidence="8 11" id="KW-0067">ATP-binding</keyword>
<evidence type="ECO:0000256" key="2">
    <source>
        <dbReference type="ARBA" id="ARBA00012513"/>
    </source>
</evidence>
<dbReference type="PROSITE" id="PS00108">
    <property type="entry name" value="PROTEIN_KINASE_ST"/>
    <property type="match status" value="1"/>
</dbReference>
<dbReference type="InterPro" id="IPR008271">
    <property type="entry name" value="Ser/Thr_kinase_AS"/>
</dbReference>
<reference evidence="15 16" key="1">
    <citation type="submission" date="2024-04" db="EMBL/GenBank/DDBJ databases">
        <title>The reference genome of an endangered Asteraceae, Deinandra increscens subsp. villosa, native to the Central Coast of California.</title>
        <authorList>
            <person name="Guilliams M."/>
            <person name="Hasenstab-Lehman K."/>
            <person name="Meyer R."/>
            <person name="Mcevoy S."/>
        </authorList>
    </citation>
    <scope>NUCLEOTIDE SEQUENCE [LARGE SCALE GENOMIC DNA]</scope>
    <source>
        <tissue evidence="15">Leaf</tissue>
    </source>
</reference>
<dbReference type="SUPFAM" id="SSF56112">
    <property type="entry name" value="Protein kinase-like (PK-like)"/>
    <property type="match status" value="1"/>
</dbReference>
<dbReference type="InterPro" id="IPR001772">
    <property type="entry name" value="KA1_dom"/>
</dbReference>
<keyword evidence="5" id="KW-0808">Transferase</keyword>
<dbReference type="PROSITE" id="PS00107">
    <property type="entry name" value="PROTEIN_KINASE_ATP"/>
    <property type="match status" value="1"/>
</dbReference>
<dbReference type="PANTHER" id="PTHR24346:SF82">
    <property type="entry name" value="KP78A-RELATED"/>
    <property type="match status" value="1"/>
</dbReference>
<evidence type="ECO:0000259" key="14">
    <source>
        <dbReference type="PROSITE" id="PS50032"/>
    </source>
</evidence>
<dbReference type="FunFam" id="1.10.510.10:FF:001222">
    <property type="entry name" value="Serine/threonine-protein kinase ppk25"/>
    <property type="match status" value="1"/>
</dbReference>
<dbReference type="PROSITE" id="PS50011">
    <property type="entry name" value="PROTEIN_KINASE_DOM"/>
    <property type="match status" value="1"/>
</dbReference>
<keyword evidence="4 12" id="KW-0723">Serine/threonine-protein kinase</keyword>
<dbReference type="GO" id="GO:0005524">
    <property type="term" value="F:ATP binding"/>
    <property type="evidence" value="ECO:0007669"/>
    <property type="project" value="UniProtKB-UniRule"/>
</dbReference>
<evidence type="ECO:0000256" key="4">
    <source>
        <dbReference type="ARBA" id="ARBA00022527"/>
    </source>
</evidence>
<comment type="caution">
    <text evidence="15">The sequence shown here is derived from an EMBL/GenBank/DDBJ whole genome shotgun (WGS) entry which is preliminary data.</text>
</comment>
<accession>A0AAP0CZ82</accession>